<name>A0A1S6HY29_9GAMM</name>
<reference evidence="4 5" key="1">
    <citation type="submission" date="2016-03" db="EMBL/GenBank/DDBJ databases">
        <title>Complete genome sequence of Shewanella psychrophila WP2, a deep sea bacterium isolated from west Pacific sediment.</title>
        <authorList>
            <person name="Xu G."/>
            <person name="Jian H."/>
        </authorList>
    </citation>
    <scope>NUCLEOTIDE SEQUENCE [LARGE SCALE GENOMIC DNA]</scope>
    <source>
        <strain evidence="4 5">WP2</strain>
    </source>
</reference>
<evidence type="ECO:0000259" key="3">
    <source>
        <dbReference type="PROSITE" id="PS51820"/>
    </source>
</evidence>
<evidence type="ECO:0000313" key="5">
    <source>
        <dbReference type="Proteomes" id="UP000189545"/>
    </source>
</evidence>
<feature type="compositionally biased region" description="Polar residues" evidence="1">
    <location>
        <begin position="52"/>
        <end position="62"/>
    </location>
</feature>
<dbReference type="SUPFAM" id="SSF56988">
    <property type="entry name" value="Anthrax protective antigen"/>
    <property type="match status" value="1"/>
</dbReference>
<keyword evidence="5" id="KW-1185">Reference proteome</keyword>
<sequence length="1434" mass="154948">MINTIKHLFIVALLFIFADSFSTAEATDWSQTFIEGANSYDNDGEIKFESSARLNNAPQNGQLPAPKVDDSDKACYPDGGNAKKCKKSNQLAQLPAERVSFSQCKSSSNNNIGPPSNSNPSIDVPEGEYGDVKLEGGSNRTIRFTTEDGIYKLKTLQAKSGRLELSSGQYWIGDLEINQGVTVVFPATGTVSFFIEGGYDIVNGDSPADPTRFLIYSYDDIKLMGGVNLNAYLVGEDDVLLEGSSTLNGAVTSEEIELKGGAVINFINRTDEIDVIPDCNAEPVLPVVPLQCPAEQAGVAGITYRTYDATNWKPGQYTSPVDHDDFNDLVARVKTTINQLGESIESRIEGYGVNISPHSNQGDNYAGIFEGYLDVPETGNYTFGIDGDDSIELLIDDQVVVGFYGLHGQCGWPCRTGDIALAQGTHKIEMRFHEATGAEAYHLYWQPPSASSLVKVPESAYLTCPFPQFEFGRVSLSSGSAVINFENSYATAPVVMLMPTIDGATPTNDGPSSVRLVSSSATTVNISQNDPPGNRVSADDMPEVDYFVMESGYRFLAQGKALQAGKIETEKYQGKRLPSSGRGYEDVSFWHKFGAKPAMVGQTLTRENNRFITTVINNVSSQGDEFDIAIEASEVNGSITQDETLGYVAGLGSGSLQVNGEVILYEFDYALNHSAGGSTRTLTQQCAYSTNYENSYPSQPYLIANKNSRRGGDGGWIRRCRQENFANSVSFVVDEDQLLDAERNHLAEDIGYFAFEAVAEPPATNHYRIQFSSDALSCTAKNITVKSCANDDCSTLSSVSSSVELTKDGVKYSDVSFTGETDTELWHGEGGLTTVGLGATSPVGPYRCYIDGSLVENSACTLNFDEAGFIVNIDNFLSNKPQQNIEISAVKKSYSSPQCVPTFANISKTVNFWSEYVSPSSVLNAKSVSVNSTNVGKSALSATPLPLTFDSQGKATIEMNYADAGKIALHAKYTAAPGDDDEGLVMEGSDNTVRYPVGLCIKPETTCITGSCPAFKVAGETFDMSIQAMAWQSGSDTDFCDNEPTDNYVQSGITLGREIQKPSVADGGTEGVISKLSYAHGAAIDSLNTVSQSISEIGIFKFTATPPVKYLDENINIPAAMSDPVGRFYPNDFEVYGESMLAACVAGGTAFSYMDEPVALTMNIRARNLSGSTTQNYFGDFASGTALLVGEDSNAGVDYQARFTGLASLSWEKEDLGIQAINSNILFTRLLNSAVDGPYTSMEIGLQMSDDDGVLIDSPNMNATTIGDCSTAASCNAKRISTQHYRHGRIVLENAYGPEADILRMPARAEFWDGSQWVVNTIDSCSDVVSAALPATGVDYAPALDVGQTVTRIGGTNSLANSDFSQGRFELLWQSLIATPNRYRGQVTSPLAVPDWLQWYWNWDNDGALSDPRASAFFGTYRGHDKVIYWREVN</sequence>
<dbReference type="InterPro" id="IPR046524">
    <property type="entry name" value="DUF6701"/>
</dbReference>
<feature type="region of interest" description="Disordered" evidence="1">
    <location>
        <begin position="104"/>
        <end position="129"/>
    </location>
</feature>
<dbReference type="RefSeq" id="WP_077755200.1">
    <property type="nucleotide sequence ID" value="NZ_CP014782.1"/>
</dbReference>
<feature type="compositionally biased region" description="Low complexity" evidence="1">
    <location>
        <begin position="106"/>
        <end position="122"/>
    </location>
</feature>
<accession>A0A1S6HY29</accession>
<dbReference type="SMART" id="SM00758">
    <property type="entry name" value="PA14"/>
    <property type="match status" value="1"/>
</dbReference>
<evidence type="ECO:0000256" key="2">
    <source>
        <dbReference type="SAM" id="SignalP"/>
    </source>
</evidence>
<feature type="signal peptide" evidence="2">
    <location>
        <begin position="1"/>
        <end position="26"/>
    </location>
</feature>
<organism evidence="4 5">
    <name type="scientific">Shewanella psychrophila</name>
    <dbReference type="NCBI Taxonomy" id="225848"/>
    <lineage>
        <taxon>Bacteria</taxon>
        <taxon>Pseudomonadati</taxon>
        <taxon>Pseudomonadota</taxon>
        <taxon>Gammaproteobacteria</taxon>
        <taxon>Alteromonadales</taxon>
        <taxon>Shewanellaceae</taxon>
        <taxon>Shewanella</taxon>
    </lineage>
</organism>
<feature type="region of interest" description="Disordered" evidence="1">
    <location>
        <begin position="52"/>
        <end position="71"/>
    </location>
</feature>
<dbReference type="InterPro" id="IPR037524">
    <property type="entry name" value="PA14/GLEYA"/>
</dbReference>
<feature type="domain" description="PA14" evidence="3">
    <location>
        <begin position="297"/>
        <end position="460"/>
    </location>
</feature>
<dbReference type="OrthoDB" id="9790247at2"/>
<dbReference type="PROSITE" id="PS51820">
    <property type="entry name" value="PA14"/>
    <property type="match status" value="1"/>
</dbReference>
<protein>
    <submittedName>
        <fullName evidence="4">PA14 domain-containing protein</fullName>
    </submittedName>
</protein>
<feature type="chain" id="PRO_5013249847" evidence="2">
    <location>
        <begin position="27"/>
        <end position="1434"/>
    </location>
</feature>
<dbReference type="Pfam" id="PF07691">
    <property type="entry name" value="PA14"/>
    <property type="match status" value="1"/>
</dbReference>
<dbReference type="Proteomes" id="UP000189545">
    <property type="component" value="Chromosome"/>
</dbReference>
<dbReference type="Gene3D" id="3.90.182.10">
    <property type="entry name" value="Toxin - Anthrax Protective Antigen,domain 1"/>
    <property type="match status" value="1"/>
</dbReference>
<dbReference type="Pfam" id="PF20419">
    <property type="entry name" value="DUF6701"/>
    <property type="match status" value="1"/>
</dbReference>
<dbReference type="STRING" id="225848.Sps_05340"/>
<evidence type="ECO:0000313" key="4">
    <source>
        <dbReference type="EMBL" id="AQS40409.1"/>
    </source>
</evidence>
<dbReference type="KEGG" id="spsw:Sps_05340"/>
<keyword evidence="2" id="KW-0732">Signal</keyword>
<proteinExistence type="predicted"/>
<dbReference type="InterPro" id="IPR011658">
    <property type="entry name" value="PA14_dom"/>
</dbReference>
<dbReference type="EMBL" id="CP014782">
    <property type="protein sequence ID" value="AQS40409.1"/>
    <property type="molecule type" value="Genomic_DNA"/>
</dbReference>
<gene>
    <name evidence="4" type="ORF">Sps_05340</name>
</gene>
<evidence type="ECO:0000256" key="1">
    <source>
        <dbReference type="SAM" id="MobiDB-lite"/>
    </source>
</evidence>